<evidence type="ECO:0000256" key="5">
    <source>
        <dbReference type="ARBA" id="ARBA00022552"/>
    </source>
</evidence>
<dbReference type="GO" id="GO:0005730">
    <property type="term" value="C:nucleolus"/>
    <property type="evidence" value="ECO:0007669"/>
    <property type="project" value="UniProtKB-SubCell"/>
</dbReference>
<feature type="compositionally biased region" description="Low complexity" evidence="8">
    <location>
        <begin position="277"/>
        <end position="290"/>
    </location>
</feature>
<evidence type="ECO:0000256" key="8">
    <source>
        <dbReference type="SAM" id="MobiDB-lite"/>
    </source>
</evidence>
<dbReference type="STRING" id="106004.A0A1Y2EMD0"/>
<accession>A0A1Y2EMD0</accession>
<reference evidence="9 10" key="1">
    <citation type="submission" date="2016-07" db="EMBL/GenBank/DDBJ databases">
        <title>Pervasive Adenine N6-methylation of Active Genes in Fungi.</title>
        <authorList>
            <consortium name="DOE Joint Genome Institute"/>
            <person name="Mondo S.J."/>
            <person name="Dannebaum R.O."/>
            <person name="Kuo R.C."/>
            <person name="Labutti K."/>
            <person name="Haridas S."/>
            <person name="Kuo A."/>
            <person name="Salamov A."/>
            <person name="Ahrendt S.R."/>
            <person name="Lipzen A."/>
            <person name="Sullivan W."/>
            <person name="Andreopoulos W.B."/>
            <person name="Clum A."/>
            <person name="Lindquist E."/>
            <person name="Daum C."/>
            <person name="Ramamoorthy G.K."/>
            <person name="Gryganskyi A."/>
            <person name="Culley D."/>
            <person name="Magnuson J.K."/>
            <person name="James T.Y."/>
            <person name="O'Malley M.A."/>
            <person name="Stajich J.E."/>
            <person name="Spatafora J.W."/>
            <person name="Visel A."/>
            <person name="Grigoriev I.V."/>
        </authorList>
    </citation>
    <scope>NUCLEOTIDE SEQUENCE [LARGE SCALE GENOMIC DNA]</scope>
    <source>
        <strain evidence="9 10">62-1032</strain>
    </source>
</reference>
<keyword evidence="6" id="KW-0175">Coiled coil</keyword>
<feature type="region of interest" description="Disordered" evidence="8">
    <location>
        <begin position="63"/>
        <end position="82"/>
    </location>
</feature>
<name>A0A1Y2EMD0_9BASI</name>
<dbReference type="InterPro" id="IPR019310">
    <property type="entry name" value="Efg1"/>
</dbReference>
<feature type="compositionally biased region" description="Low complexity" evidence="8">
    <location>
        <begin position="254"/>
        <end position="269"/>
    </location>
</feature>
<keyword evidence="10" id="KW-1185">Reference proteome</keyword>
<evidence type="ECO:0000256" key="7">
    <source>
        <dbReference type="ARBA" id="ARBA00023242"/>
    </source>
</evidence>
<feature type="region of interest" description="Disordered" evidence="8">
    <location>
        <begin position="1"/>
        <end position="52"/>
    </location>
</feature>
<dbReference type="OrthoDB" id="47732at2759"/>
<proteinExistence type="inferred from homology"/>
<dbReference type="GO" id="GO:0000462">
    <property type="term" value="P:maturation of SSU-rRNA from tricistronic rRNA transcript (SSU-rRNA, 5.8S rRNA, LSU-rRNA)"/>
    <property type="evidence" value="ECO:0007669"/>
    <property type="project" value="TreeGrafter"/>
</dbReference>
<feature type="compositionally biased region" description="Low complexity" evidence="8">
    <location>
        <begin position="335"/>
        <end position="344"/>
    </location>
</feature>
<dbReference type="Pfam" id="PF10153">
    <property type="entry name" value="Efg1"/>
    <property type="match status" value="1"/>
</dbReference>
<dbReference type="InterPro" id="IPR050786">
    <property type="entry name" value="EFG1_rRNA-proc"/>
</dbReference>
<feature type="compositionally biased region" description="Basic and acidic residues" evidence="8">
    <location>
        <begin position="299"/>
        <end position="308"/>
    </location>
</feature>
<comment type="subcellular location">
    <subcellularLocation>
        <location evidence="1">Nucleus</location>
        <location evidence="1">Nucleolus</location>
    </subcellularLocation>
</comment>
<dbReference type="GO" id="GO:0030688">
    <property type="term" value="C:preribosome, small subunit precursor"/>
    <property type="evidence" value="ECO:0007669"/>
    <property type="project" value="TreeGrafter"/>
</dbReference>
<feature type="compositionally biased region" description="Basic residues" evidence="8">
    <location>
        <begin position="187"/>
        <end position="196"/>
    </location>
</feature>
<evidence type="ECO:0000313" key="10">
    <source>
        <dbReference type="Proteomes" id="UP000193467"/>
    </source>
</evidence>
<evidence type="ECO:0000313" key="9">
    <source>
        <dbReference type="EMBL" id="ORY72731.1"/>
    </source>
</evidence>
<evidence type="ECO:0000256" key="6">
    <source>
        <dbReference type="ARBA" id="ARBA00023054"/>
    </source>
</evidence>
<gene>
    <name evidence="9" type="ORF">BCR35DRAFT_307506</name>
</gene>
<evidence type="ECO:0000256" key="4">
    <source>
        <dbReference type="ARBA" id="ARBA00019827"/>
    </source>
</evidence>
<feature type="compositionally biased region" description="Basic and acidic residues" evidence="8">
    <location>
        <begin position="65"/>
        <end position="82"/>
    </location>
</feature>
<protein>
    <recommendedName>
        <fullName evidence="3">rRNA-processing protein EFG1</fullName>
    </recommendedName>
    <alternativeName>
        <fullName evidence="4">rRNA-processing protein efg1</fullName>
    </alternativeName>
</protein>
<dbReference type="AlphaFoldDB" id="A0A1Y2EMD0"/>
<evidence type="ECO:0000256" key="2">
    <source>
        <dbReference type="ARBA" id="ARBA00006916"/>
    </source>
</evidence>
<dbReference type="InParanoid" id="A0A1Y2EMD0"/>
<dbReference type="Proteomes" id="UP000193467">
    <property type="component" value="Unassembled WGS sequence"/>
</dbReference>
<comment type="similarity">
    <text evidence="2">Belongs to the EFG1 family.</text>
</comment>
<dbReference type="PANTHER" id="PTHR33911:SF1">
    <property type="entry name" value="RRNA-PROCESSING PROTEIN EFG1"/>
    <property type="match status" value="1"/>
</dbReference>
<feature type="compositionally biased region" description="Acidic residues" evidence="8">
    <location>
        <begin position="345"/>
        <end position="361"/>
    </location>
</feature>
<feature type="compositionally biased region" description="Polar residues" evidence="8">
    <location>
        <begin position="37"/>
        <end position="51"/>
    </location>
</feature>
<dbReference type="FunCoup" id="A0A1Y2EMD0">
    <property type="interactions" value="36"/>
</dbReference>
<organism evidence="9 10">
    <name type="scientific">Leucosporidium creatinivorum</name>
    <dbReference type="NCBI Taxonomy" id="106004"/>
    <lineage>
        <taxon>Eukaryota</taxon>
        <taxon>Fungi</taxon>
        <taxon>Dikarya</taxon>
        <taxon>Basidiomycota</taxon>
        <taxon>Pucciniomycotina</taxon>
        <taxon>Microbotryomycetes</taxon>
        <taxon>Leucosporidiales</taxon>
        <taxon>Leucosporidium</taxon>
    </lineage>
</organism>
<dbReference type="PANTHER" id="PTHR33911">
    <property type="entry name" value="RRNA-PROCESSING PROTEIN EFG1"/>
    <property type="match status" value="1"/>
</dbReference>
<feature type="region of interest" description="Disordered" evidence="8">
    <location>
        <begin position="174"/>
        <end position="361"/>
    </location>
</feature>
<sequence length="361" mass="39084">MHPDRQAHVLNPREPSTRGSARGRGRGGSRGGRGTSNASQGLPSEIPSGSISKLKAQLRQTKRLLARDDLTPDVRTTSERRQKTLEQELVKAEQSALEQKMVTRYRGVRFFERQKLLRKIKQAKKALEALPEDESHKSNLLDARVDLYYVLRYPKTQKYIALFPSGTYIPFSPAPPAETPPSDALSKRHALRSSIRKKVESGELPAEPESGELGIEGEEDVPAGSADVEGEEEEGKGKRKREHEEQRPGKKTKAAATAPPKVLASASAPKPTPKPTPSAAAPAPSTDSAPAPRPSGILTKKEKKDKKDAKRRANKEAAEAKKAAAVGGEEEEAAGEVAVAVGEQAEGEDKEGWAGEDDFFA</sequence>
<comment type="caution">
    <text evidence="9">The sequence shown here is derived from an EMBL/GenBank/DDBJ whole genome shotgun (WGS) entry which is preliminary data.</text>
</comment>
<evidence type="ECO:0000256" key="1">
    <source>
        <dbReference type="ARBA" id="ARBA00004604"/>
    </source>
</evidence>
<keyword evidence="5" id="KW-0698">rRNA processing</keyword>
<keyword evidence="7" id="KW-0539">Nucleus</keyword>
<evidence type="ECO:0000256" key="3">
    <source>
        <dbReference type="ARBA" id="ARBA00018689"/>
    </source>
</evidence>
<dbReference type="EMBL" id="MCGR01000050">
    <property type="protein sequence ID" value="ORY72731.1"/>
    <property type="molecule type" value="Genomic_DNA"/>
</dbReference>